<dbReference type="STRING" id="32040.SAMN04489710_10667"/>
<dbReference type="OrthoDB" id="8809766at2"/>
<evidence type="ECO:0000313" key="1">
    <source>
        <dbReference type="EMBL" id="SFD78299.1"/>
    </source>
</evidence>
<organism evidence="1 2">
    <name type="scientific">Paracidovorax konjaci</name>
    <dbReference type="NCBI Taxonomy" id="32040"/>
    <lineage>
        <taxon>Bacteria</taxon>
        <taxon>Pseudomonadati</taxon>
        <taxon>Pseudomonadota</taxon>
        <taxon>Betaproteobacteria</taxon>
        <taxon>Burkholderiales</taxon>
        <taxon>Comamonadaceae</taxon>
        <taxon>Paracidovorax</taxon>
    </lineage>
</organism>
<dbReference type="Proteomes" id="UP000199517">
    <property type="component" value="Unassembled WGS sequence"/>
</dbReference>
<protein>
    <submittedName>
        <fullName evidence="1">Uncharacterized protein</fullName>
    </submittedName>
</protein>
<reference evidence="2" key="1">
    <citation type="submission" date="2016-10" db="EMBL/GenBank/DDBJ databases">
        <authorList>
            <person name="Varghese N."/>
            <person name="Submissions S."/>
        </authorList>
    </citation>
    <scope>NUCLEOTIDE SEQUENCE [LARGE SCALE GENOMIC DNA]</scope>
    <source>
        <strain evidence="2">DSM 7481</strain>
    </source>
</reference>
<accession>A0A1I1V5Y7</accession>
<dbReference type="EMBL" id="FOMQ01000006">
    <property type="protein sequence ID" value="SFD78299.1"/>
    <property type="molecule type" value="Genomic_DNA"/>
</dbReference>
<gene>
    <name evidence="1" type="ORF">SAMN04489710_10667</name>
</gene>
<name>A0A1I1V5Y7_9BURK</name>
<evidence type="ECO:0000313" key="2">
    <source>
        <dbReference type="Proteomes" id="UP000199517"/>
    </source>
</evidence>
<sequence>MHASTLTPPSPSPAAPVAWRSGASRLVSRAGLPGVQLQLLSLVDPPVLLDDGFPQTSGLWVSSHLRFTGGAASLTRLHLALQGLLLRLETLAGPGCTAMNHTLRMLVDNRLTHVYASTADFQRLIGQYEPAPSREPQLVSIDVAHDWLVVDAQQSFENASPSAALIAALVRLAEVPGAARRRLAVPGETLESAQGANRSLMLETARALAQRGLGDSAAALSNPASALASQLGHGSLVQWLLTDLPIPVPDSVPSLVCGVEVYGEAAHACLQ</sequence>
<keyword evidence="2" id="KW-1185">Reference proteome</keyword>
<dbReference type="AlphaFoldDB" id="A0A1I1V5Y7"/>
<proteinExistence type="predicted"/>
<dbReference type="RefSeq" id="WP_139225692.1">
    <property type="nucleotide sequence ID" value="NZ_FOMQ01000006.1"/>
</dbReference>